<accession>A0AAJ0MEE2</accession>
<reference evidence="2" key="1">
    <citation type="journal article" date="2023" name="Mol. Phylogenet. Evol.">
        <title>Genome-scale phylogeny and comparative genomics of the fungal order Sordariales.</title>
        <authorList>
            <person name="Hensen N."/>
            <person name="Bonometti L."/>
            <person name="Westerberg I."/>
            <person name="Brannstrom I.O."/>
            <person name="Guillou S."/>
            <person name="Cros-Aarteil S."/>
            <person name="Calhoun S."/>
            <person name="Haridas S."/>
            <person name="Kuo A."/>
            <person name="Mondo S."/>
            <person name="Pangilinan J."/>
            <person name="Riley R."/>
            <person name="LaButti K."/>
            <person name="Andreopoulos B."/>
            <person name="Lipzen A."/>
            <person name="Chen C."/>
            <person name="Yan M."/>
            <person name="Daum C."/>
            <person name="Ng V."/>
            <person name="Clum A."/>
            <person name="Steindorff A."/>
            <person name="Ohm R.A."/>
            <person name="Martin F."/>
            <person name="Silar P."/>
            <person name="Natvig D.O."/>
            <person name="Lalanne C."/>
            <person name="Gautier V."/>
            <person name="Ament-Velasquez S.L."/>
            <person name="Kruys A."/>
            <person name="Hutchinson M.I."/>
            <person name="Powell A.J."/>
            <person name="Barry K."/>
            <person name="Miller A.N."/>
            <person name="Grigoriev I.V."/>
            <person name="Debuchy R."/>
            <person name="Gladieux P."/>
            <person name="Hiltunen Thoren M."/>
            <person name="Johannesson H."/>
        </authorList>
    </citation>
    <scope>NUCLEOTIDE SEQUENCE</scope>
    <source>
        <strain evidence="2">CBS 955.72</strain>
    </source>
</reference>
<evidence type="ECO:0000313" key="3">
    <source>
        <dbReference type="Proteomes" id="UP001275084"/>
    </source>
</evidence>
<keyword evidence="1" id="KW-0812">Transmembrane</keyword>
<evidence type="ECO:0000313" key="2">
    <source>
        <dbReference type="EMBL" id="KAK3353406.1"/>
    </source>
</evidence>
<proteinExistence type="predicted"/>
<reference evidence="2" key="2">
    <citation type="submission" date="2023-06" db="EMBL/GenBank/DDBJ databases">
        <authorList>
            <consortium name="Lawrence Berkeley National Laboratory"/>
            <person name="Haridas S."/>
            <person name="Hensen N."/>
            <person name="Bonometti L."/>
            <person name="Westerberg I."/>
            <person name="Brannstrom I.O."/>
            <person name="Guillou S."/>
            <person name="Cros-Aarteil S."/>
            <person name="Calhoun S."/>
            <person name="Kuo A."/>
            <person name="Mondo S."/>
            <person name="Pangilinan J."/>
            <person name="Riley R."/>
            <person name="Labutti K."/>
            <person name="Andreopoulos B."/>
            <person name="Lipzen A."/>
            <person name="Chen C."/>
            <person name="Yanf M."/>
            <person name="Daum C."/>
            <person name="Ng V."/>
            <person name="Clum A."/>
            <person name="Steindorff A."/>
            <person name="Ohm R."/>
            <person name="Martin F."/>
            <person name="Silar P."/>
            <person name="Natvig D."/>
            <person name="Lalanne C."/>
            <person name="Gautier V."/>
            <person name="Ament-Velasquez S.L."/>
            <person name="Kruys A."/>
            <person name="Hutchinson M.I."/>
            <person name="Powell A.J."/>
            <person name="Barry K."/>
            <person name="Miller A.N."/>
            <person name="Grigoriev I.V."/>
            <person name="Debuchy R."/>
            <person name="Gladieux P."/>
            <person name="Thoren M.H."/>
            <person name="Johannesson H."/>
        </authorList>
    </citation>
    <scope>NUCLEOTIDE SEQUENCE</scope>
    <source>
        <strain evidence="2">CBS 955.72</strain>
    </source>
</reference>
<organism evidence="2 3">
    <name type="scientific">Lasiosphaeria hispida</name>
    <dbReference type="NCBI Taxonomy" id="260671"/>
    <lineage>
        <taxon>Eukaryota</taxon>
        <taxon>Fungi</taxon>
        <taxon>Dikarya</taxon>
        <taxon>Ascomycota</taxon>
        <taxon>Pezizomycotina</taxon>
        <taxon>Sordariomycetes</taxon>
        <taxon>Sordariomycetidae</taxon>
        <taxon>Sordariales</taxon>
        <taxon>Lasiosphaeriaceae</taxon>
        <taxon>Lasiosphaeria</taxon>
    </lineage>
</organism>
<gene>
    <name evidence="2" type="ORF">B0T25DRAFT_209954</name>
</gene>
<feature type="transmembrane region" description="Helical" evidence="1">
    <location>
        <begin position="55"/>
        <end position="74"/>
    </location>
</feature>
<feature type="transmembrane region" description="Helical" evidence="1">
    <location>
        <begin position="24"/>
        <end position="43"/>
    </location>
</feature>
<evidence type="ECO:0000256" key="1">
    <source>
        <dbReference type="SAM" id="Phobius"/>
    </source>
</evidence>
<protein>
    <submittedName>
        <fullName evidence="2">Uncharacterized protein</fullName>
    </submittedName>
</protein>
<dbReference type="Proteomes" id="UP001275084">
    <property type="component" value="Unassembled WGS sequence"/>
</dbReference>
<keyword evidence="1" id="KW-1133">Transmembrane helix</keyword>
<name>A0AAJ0MEE2_9PEZI</name>
<dbReference type="EMBL" id="JAUIQD010000004">
    <property type="protein sequence ID" value="KAK3353406.1"/>
    <property type="molecule type" value="Genomic_DNA"/>
</dbReference>
<sequence>MVFSRLKPWAAAASTAGPRKRRGYVVDTTVAFAAAAALTYLYVNLITWVEMSALVPWAFAPLPVGSVLPTGWILGEMQTMAQGMAGHEYDFYIYVNESRWLQAPGTGGTDYSPLNEALPYWFNGLVPLAYLIDDDRLKDQVHTAAETVLNLQTEDGWIGPEIPSDRNFWARAPFFLGLTQLAEANSTWQKPVVGALRRFMDLTNTMLRNNSQGHAICPPHFQCYWGQTRVHDLIISIQWMLENHPSIQDALLWENMNMFYDQSDYKWDDWYQPDVYQKVVADPWLTNPDYPYLHGVNAGQGLKASAVVRRFSHNDSLIASSMAAVNWTFEYHGAPSGTILGDEIQRDLAPHMGSELCTAVETGYSLAYLYHALGTNYYADRAELVIYNAMPVMMTGDMWAHQYLDQPNGPWAVINADDYDHPHGPFLFTTAHGGAATTFGMEPQYPCCTVNHPQGYPKFVTHSWGSVGDTGLAHVLLGPSKVTTTLATIDCDTAYPFDHTLRYTVVSLSGLDLYLRVPSWYNPSTSTLTLSGSSPIALQPDPETGMHKLPLPAGETTVTYTLGAAVRAEPRANGTVAVYFGSLLYALDVGSANTSSLPHAFDDARGTGFHDLPFPQVRDYYVKNTRKWNVAIDVGTLEYHGMKEGEGLPTPVFEYGAPSNYITVEGCEIAWGLYLGTPGDVPHDRTCLGEKETFRLVPYGSAKVHMSELPVVEF</sequence>
<keyword evidence="1" id="KW-0472">Membrane</keyword>
<comment type="caution">
    <text evidence="2">The sequence shown here is derived from an EMBL/GenBank/DDBJ whole genome shotgun (WGS) entry which is preliminary data.</text>
</comment>
<dbReference type="AlphaFoldDB" id="A0AAJ0MEE2"/>
<keyword evidence="3" id="KW-1185">Reference proteome</keyword>